<name>A0A1I8F5D0_9PLAT</name>
<proteinExistence type="predicted"/>
<feature type="compositionally biased region" description="Low complexity" evidence="1">
    <location>
        <begin position="248"/>
        <end position="257"/>
    </location>
</feature>
<feature type="compositionally biased region" description="Low complexity" evidence="1">
    <location>
        <begin position="135"/>
        <end position="144"/>
    </location>
</feature>
<feature type="region of interest" description="Disordered" evidence="1">
    <location>
        <begin position="1"/>
        <end position="277"/>
    </location>
</feature>
<feature type="compositionally biased region" description="Acidic residues" evidence="1">
    <location>
        <begin position="58"/>
        <end position="76"/>
    </location>
</feature>
<dbReference type="WBParaSite" id="maker-unitig_21090-snap-gene-0.1-mRNA-1">
    <property type="protein sequence ID" value="maker-unitig_21090-snap-gene-0.1-mRNA-1"/>
    <property type="gene ID" value="maker-unitig_21090-snap-gene-0.1"/>
</dbReference>
<feature type="compositionally biased region" description="Basic and acidic residues" evidence="1">
    <location>
        <begin position="37"/>
        <end position="53"/>
    </location>
</feature>
<dbReference type="AlphaFoldDB" id="A0A1I8F5D0"/>
<organism evidence="2 3">
    <name type="scientific">Macrostomum lignano</name>
    <dbReference type="NCBI Taxonomy" id="282301"/>
    <lineage>
        <taxon>Eukaryota</taxon>
        <taxon>Metazoa</taxon>
        <taxon>Spiralia</taxon>
        <taxon>Lophotrochozoa</taxon>
        <taxon>Platyhelminthes</taxon>
        <taxon>Rhabditophora</taxon>
        <taxon>Macrostomorpha</taxon>
        <taxon>Macrostomida</taxon>
        <taxon>Macrostomidae</taxon>
        <taxon>Macrostomum</taxon>
    </lineage>
</organism>
<evidence type="ECO:0000313" key="3">
    <source>
        <dbReference type="WBParaSite" id="maker-unitig_21090-snap-gene-0.1-mRNA-1"/>
    </source>
</evidence>
<feature type="compositionally biased region" description="Low complexity" evidence="1">
    <location>
        <begin position="163"/>
        <end position="180"/>
    </location>
</feature>
<keyword evidence="2" id="KW-1185">Reference proteome</keyword>
<accession>A0A1I8F5D0</accession>
<evidence type="ECO:0000256" key="1">
    <source>
        <dbReference type="SAM" id="MobiDB-lite"/>
    </source>
</evidence>
<evidence type="ECO:0000313" key="2">
    <source>
        <dbReference type="Proteomes" id="UP000095280"/>
    </source>
</evidence>
<feature type="compositionally biased region" description="Low complexity" evidence="1">
    <location>
        <begin position="265"/>
        <end position="277"/>
    </location>
</feature>
<sequence>MRPRRPCRGLLNEGFCRKRRRTSSIQPAKTRTNRAARRGDLQHGWRDDDRSSDAESSAGDDEQPSETAAPDDEVADSVDGGASAEPLPAADTGGRRRGGQEAQSPERARRRPKVPRLDAEQSAAGRARPPESDSSESSRVVRVCGVGGVGEGGQPRTSRRRTTAAAREPLAEAEAAASAAEMKRKRMRRRDARASSRGASGAGEGQRRVVPVRPSGFRLDQWRSGSGAVRRAAWRVLQSPHHQREGRAAQPARLAPTARRRKAPRTPTAVRASGSEA</sequence>
<protein>
    <submittedName>
        <fullName evidence="3">Retrotransposon protein, putative, unclassified</fullName>
    </submittedName>
</protein>
<dbReference type="Proteomes" id="UP000095280">
    <property type="component" value="Unplaced"/>
</dbReference>
<reference evidence="3" key="1">
    <citation type="submission" date="2016-11" db="UniProtKB">
        <authorList>
            <consortium name="WormBaseParasite"/>
        </authorList>
    </citation>
    <scope>IDENTIFICATION</scope>
</reference>